<dbReference type="RefSeq" id="WP_170105551.1">
    <property type="nucleotide sequence ID" value="NZ_PZZP01000002.1"/>
</dbReference>
<sequence length="104" mass="11886">MRHFSRMSTEEVKREIQRLEQAKVQAQRSSQVGELAVIQRQIQFALSYLRDPAEISPGHWYRVEGEEALFQVDYLNGVMAWGTYEGSSIQEAVPIGILHPMPPS</sequence>
<evidence type="ECO:0000313" key="2">
    <source>
        <dbReference type="Proteomes" id="UP000241639"/>
    </source>
</evidence>
<dbReference type="AlphaFoldDB" id="A0A2T4Z3Q7"/>
<gene>
    <name evidence="1" type="ORF">C8J48_2850</name>
</gene>
<comment type="caution">
    <text evidence="1">The sequence shown here is derived from an EMBL/GenBank/DDBJ whole genome shotgun (WGS) entry which is preliminary data.</text>
</comment>
<dbReference type="Gene3D" id="2.30.30.340">
    <property type="entry name" value="Hypothetical protein YfhH like domains"/>
    <property type="match status" value="1"/>
</dbReference>
<dbReference type="Pfam" id="PF08838">
    <property type="entry name" value="DUF1811"/>
    <property type="match status" value="1"/>
</dbReference>
<dbReference type="InterPro" id="IPR014938">
    <property type="entry name" value="YfhH-like"/>
</dbReference>
<name>A0A2T4Z3Q7_9BACL</name>
<dbReference type="InterPro" id="IPR036289">
    <property type="entry name" value="YfhH"/>
</dbReference>
<protein>
    <submittedName>
        <fullName evidence="1">Uncharacterized protein DUF1811</fullName>
    </submittedName>
</protein>
<dbReference type="EMBL" id="PZZP01000002">
    <property type="protein sequence ID" value="PTM56528.1"/>
    <property type="molecule type" value="Genomic_DNA"/>
</dbReference>
<organism evidence="1 2">
    <name type="scientific">Desmospora activa DSM 45169</name>
    <dbReference type="NCBI Taxonomy" id="1121389"/>
    <lineage>
        <taxon>Bacteria</taxon>
        <taxon>Bacillati</taxon>
        <taxon>Bacillota</taxon>
        <taxon>Bacilli</taxon>
        <taxon>Bacillales</taxon>
        <taxon>Thermoactinomycetaceae</taxon>
        <taxon>Desmospora</taxon>
    </lineage>
</organism>
<dbReference type="SUPFAM" id="SSF101697">
    <property type="entry name" value="Hypothetical protein YfhH"/>
    <property type="match status" value="1"/>
</dbReference>
<evidence type="ECO:0000313" key="1">
    <source>
        <dbReference type="EMBL" id="PTM56528.1"/>
    </source>
</evidence>
<dbReference type="Proteomes" id="UP000241639">
    <property type="component" value="Unassembled WGS sequence"/>
</dbReference>
<accession>A0A2T4Z3Q7</accession>
<keyword evidence="2" id="KW-1185">Reference proteome</keyword>
<reference evidence="1 2" key="1">
    <citation type="submission" date="2018-04" db="EMBL/GenBank/DDBJ databases">
        <title>Genomic Encyclopedia of Archaeal and Bacterial Type Strains, Phase II (KMG-II): from individual species to whole genera.</title>
        <authorList>
            <person name="Goeker M."/>
        </authorList>
    </citation>
    <scope>NUCLEOTIDE SEQUENCE [LARGE SCALE GENOMIC DNA]</scope>
    <source>
        <strain evidence="1 2">DSM 45169</strain>
    </source>
</reference>
<proteinExistence type="predicted"/>
<dbReference type="Gene3D" id="1.10.287.880">
    <property type="entry name" value="Hypothetical protein YfhH domain"/>
    <property type="match status" value="1"/>
</dbReference>